<feature type="domain" description="NAD(P)-binding" evidence="1">
    <location>
        <begin position="7"/>
        <end position="181"/>
    </location>
</feature>
<evidence type="ECO:0000313" key="3">
    <source>
        <dbReference type="Proteomes" id="UP000559256"/>
    </source>
</evidence>
<dbReference type="InterPro" id="IPR036291">
    <property type="entry name" value="NAD(P)-bd_dom_sf"/>
</dbReference>
<comment type="caution">
    <text evidence="2">The sequence shown here is derived from an EMBL/GenBank/DDBJ whole genome shotgun (WGS) entry which is preliminary data.</text>
</comment>
<dbReference type="AlphaFoldDB" id="A0A8H5C953"/>
<name>A0A8H5C953_9AGAR</name>
<proteinExistence type="predicted"/>
<keyword evidence="3" id="KW-1185">Reference proteome</keyword>
<dbReference type="PANTHER" id="PTHR14097">
    <property type="entry name" value="OXIDOREDUCTASE HTATIP2"/>
    <property type="match status" value="1"/>
</dbReference>
<dbReference type="EMBL" id="JAACJM010000220">
    <property type="protein sequence ID" value="KAF5336811.1"/>
    <property type="molecule type" value="Genomic_DNA"/>
</dbReference>
<dbReference type="Proteomes" id="UP000559256">
    <property type="component" value="Unassembled WGS sequence"/>
</dbReference>
<dbReference type="OrthoDB" id="9975943at2759"/>
<organism evidence="2 3">
    <name type="scientific">Tetrapyrgos nigripes</name>
    <dbReference type="NCBI Taxonomy" id="182062"/>
    <lineage>
        <taxon>Eukaryota</taxon>
        <taxon>Fungi</taxon>
        <taxon>Dikarya</taxon>
        <taxon>Basidiomycota</taxon>
        <taxon>Agaricomycotina</taxon>
        <taxon>Agaricomycetes</taxon>
        <taxon>Agaricomycetidae</taxon>
        <taxon>Agaricales</taxon>
        <taxon>Marasmiineae</taxon>
        <taxon>Marasmiaceae</taxon>
        <taxon>Tetrapyrgos</taxon>
    </lineage>
</organism>
<dbReference type="PANTHER" id="PTHR14097:SF8">
    <property type="entry name" value="NAD(P)-BINDING DOMAIN-CONTAINING PROTEIN"/>
    <property type="match status" value="1"/>
</dbReference>
<dbReference type="Gene3D" id="3.40.50.720">
    <property type="entry name" value="NAD(P)-binding Rossmann-like Domain"/>
    <property type="match status" value="1"/>
</dbReference>
<gene>
    <name evidence="2" type="ORF">D9758_015846</name>
</gene>
<dbReference type="Pfam" id="PF13460">
    <property type="entry name" value="NAD_binding_10"/>
    <property type="match status" value="1"/>
</dbReference>
<evidence type="ECO:0000259" key="1">
    <source>
        <dbReference type="Pfam" id="PF13460"/>
    </source>
</evidence>
<protein>
    <recommendedName>
        <fullName evidence="1">NAD(P)-binding domain-containing protein</fullName>
    </recommendedName>
</protein>
<accession>A0A8H5C953</accession>
<reference evidence="2 3" key="1">
    <citation type="journal article" date="2020" name="ISME J.">
        <title>Uncovering the hidden diversity of litter-decomposition mechanisms in mushroom-forming fungi.</title>
        <authorList>
            <person name="Floudas D."/>
            <person name="Bentzer J."/>
            <person name="Ahren D."/>
            <person name="Johansson T."/>
            <person name="Persson P."/>
            <person name="Tunlid A."/>
        </authorList>
    </citation>
    <scope>NUCLEOTIDE SEQUENCE [LARGE SCALE GENOMIC DNA]</scope>
    <source>
        <strain evidence="2 3">CBS 291.85</strain>
    </source>
</reference>
<dbReference type="InterPro" id="IPR016040">
    <property type="entry name" value="NAD(P)-bd_dom"/>
</dbReference>
<dbReference type="SUPFAM" id="SSF51735">
    <property type="entry name" value="NAD(P)-binding Rossmann-fold domains"/>
    <property type="match status" value="1"/>
</dbReference>
<sequence length="245" mass="26877">MKLILTGATGAAGSQILKDAVLDPAVTSVTVLARRALPDWLTSTIPENNKTTTLIVNDFSKYPEDLPAKLASHDACIWALGSTSVGKTEQEYTVVTYDYVVKMVEALGEVGKVRENNKEPFRFVYVSGNGADQDENSASRMFARVKGRTEKYLLSLPPSSKIQSYALRPGGFFPDDPNIMKNTRSTSERFILGLVRPVMSTFMSSRLIPVGDLSRFALEAAKGKWDSEPEKVFSNAKMKELVAGN</sequence>
<evidence type="ECO:0000313" key="2">
    <source>
        <dbReference type="EMBL" id="KAF5336811.1"/>
    </source>
</evidence>